<comment type="caution">
    <text evidence="5">The sequence shown here is derived from an EMBL/GenBank/DDBJ whole genome shotgun (WGS) entry which is preliminary data.</text>
</comment>
<dbReference type="SUPFAM" id="SSF51430">
    <property type="entry name" value="NAD(P)-linked oxidoreductase"/>
    <property type="match status" value="1"/>
</dbReference>
<dbReference type="AlphaFoldDB" id="A0A1U7NIV6"/>
<dbReference type="PROSITE" id="PS51379">
    <property type="entry name" value="4FE4S_FER_2"/>
    <property type="match status" value="1"/>
</dbReference>
<dbReference type="InterPro" id="IPR023210">
    <property type="entry name" value="NADP_OxRdtase_dom"/>
</dbReference>
<dbReference type="GO" id="GO:0051536">
    <property type="term" value="F:iron-sulfur cluster binding"/>
    <property type="evidence" value="ECO:0007669"/>
    <property type="project" value="UniProtKB-KW"/>
</dbReference>
<accession>A0A1U7NIV6</accession>
<keyword evidence="2" id="KW-0408">Iron</keyword>
<dbReference type="PANTHER" id="PTHR43312">
    <property type="entry name" value="D-THREO-ALDOSE 1-DEHYDROGENASE"/>
    <property type="match status" value="1"/>
</dbReference>
<protein>
    <submittedName>
        <fullName evidence="5">Fe-S oxidoreductase</fullName>
    </submittedName>
</protein>
<evidence type="ECO:0000259" key="4">
    <source>
        <dbReference type="PROSITE" id="PS51379"/>
    </source>
</evidence>
<dbReference type="Pfam" id="PF13187">
    <property type="entry name" value="Fer4_9"/>
    <property type="match status" value="1"/>
</dbReference>
<name>A0A1U7NIV6_9FIRM</name>
<dbReference type="OrthoDB" id="9773828at2"/>
<dbReference type="InterPro" id="IPR036812">
    <property type="entry name" value="NAD(P)_OxRdtase_dom_sf"/>
</dbReference>
<dbReference type="CDD" id="cd19096">
    <property type="entry name" value="AKR_Fe-S_oxidoreductase"/>
    <property type="match status" value="1"/>
</dbReference>
<evidence type="ECO:0000313" key="6">
    <source>
        <dbReference type="Proteomes" id="UP000186341"/>
    </source>
</evidence>
<gene>
    <name evidence="5" type="ORF">BO222_01130</name>
</gene>
<dbReference type="PROSITE" id="PS00198">
    <property type="entry name" value="4FE4S_FER_1"/>
    <property type="match status" value="1"/>
</dbReference>
<dbReference type="Proteomes" id="UP000186341">
    <property type="component" value="Unassembled WGS sequence"/>
</dbReference>
<keyword evidence="1" id="KW-0479">Metal-binding</keyword>
<organism evidence="5 6">
    <name type="scientific">Ileibacterium valens</name>
    <dbReference type="NCBI Taxonomy" id="1862668"/>
    <lineage>
        <taxon>Bacteria</taxon>
        <taxon>Bacillati</taxon>
        <taxon>Bacillota</taxon>
        <taxon>Erysipelotrichia</taxon>
        <taxon>Erysipelotrichales</taxon>
        <taxon>Erysipelotrichaceae</taxon>
        <taxon>Ileibacterium</taxon>
    </lineage>
</organism>
<evidence type="ECO:0000256" key="2">
    <source>
        <dbReference type="ARBA" id="ARBA00023004"/>
    </source>
</evidence>
<proteinExistence type="predicted"/>
<dbReference type="Pfam" id="PF00248">
    <property type="entry name" value="Aldo_ket_red"/>
    <property type="match status" value="1"/>
</dbReference>
<reference evidence="5 6" key="1">
    <citation type="submission" date="2016-11" db="EMBL/GenBank/DDBJ databases">
        <title>Description of two novel members of the family Erysipelotrichaceae: Ileibacterium lipovorans gen. nov., sp. nov. and Dubosiella newyorkensis, gen. nov., sp. nov.</title>
        <authorList>
            <person name="Cox L.M."/>
            <person name="Sohn J."/>
            <person name="Tyrrell K.L."/>
            <person name="Citron D.M."/>
            <person name="Lawson P.A."/>
            <person name="Patel N.B."/>
            <person name="Iizumi T."/>
            <person name="Perez-Perez G.I."/>
            <person name="Goldstein E.J."/>
            <person name="Blaser M.J."/>
        </authorList>
    </citation>
    <scope>NUCLEOTIDE SEQUENCE [LARGE SCALE GENOMIC DNA]</scope>
    <source>
        <strain evidence="5 6">NYU-BL-A3</strain>
    </source>
</reference>
<dbReference type="SUPFAM" id="SSF46548">
    <property type="entry name" value="alpha-helical ferredoxin"/>
    <property type="match status" value="1"/>
</dbReference>
<dbReference type="RefSeq" id="WP_075817631.1">
    <property type="nucleotide sequence ID" value="NZ_CAJUTZ010000056.1"/>
</dbReference>
<dbReference type="InterPro" id="IPR017900">
    <property type="entry name" value="4Fe4S_Fe_S_CS"/>
</dbReference>
<evidence type="ECO:0000256" key="1">
    <source>
        <dbReference type="ARBA" id="ARBA00022723"/>
    </source>
</evidence>
<dbReference type="Gene3D" id="1.10.1060.10">
    <property type="entry name" value="Alpha-helical ferredoxin"/>
    <property type="match status" value="1"/>
</dbReference>
<dbReference type="EMBL" id="MPJW01000041">
    <property type="protein sequence ID" value="OLU42710.1"/>
    <property type="molecule type" value="Genomic_DNA"/>
</dbReference>
<evidence type="ECO:0000256" key="3">
    <source>
        <dbReference type="ARBA" id="ARBA00023014"/>
    </source>
</evidence>
<dbReference type="InterPro" id="IPR053135">
    <property type="entry name" value="AKR2_Oxidoreductase"/>
</dbReference>
<feature type="domain" description="4Fe-4S ferredoxin-type" evidence="4">
    <location>
        <begin position="339"/>
        <end position="370"/>
    </location>
</feature>
<keyword evidence="3" id="KW-0411">Iron-sulfur</keyword>
<dbReference type="InterPro" id="IPR009051">
    <property type="entry name" value="Helical_ferredxn"/>
</dbReference>
<dbReference type="GO" id="GO:0046872">
    <property type="term" value="F:metal ion binding"/>
    <property type="evidence" value="ECO:0007669"/>
    <property type="project" value="UniProtKB-KW"/>
</dbReference>
<evidence type="ECO:0000313" key="5">
    <source>
        <dbReference type="EMBL" id="OLU42710.1"/>
    </source>
</evidence>
<keyword evidence="6" id="KW-1185">Reference proteome</keyword>
<dbReference type="GeneID" id="82201848"/>
<dbReference type="Gene3D" id="3.20.20.100">
    <property type="entry name" value="NADP-dependent oxidoreductase domain"/>
    <property type="match status" value="1"/>
</dbReference>
<sequence length="377" mass="42852">MTIQNLETMPKLGMGMMRLPLRDEIIDIEQVKRMVDHYLENGLNYFDTAYVYHGGKSEGALKEALVTRYPRESFYLADKLPAWAMKTKEDRDRILNEQLDRLGTDYIDFYLLHAVEDGTNYNTYVDLDCFEWAKQKKAEGKIRHFGFSFHGTPELLEEILDQHPEVEFVQIQLNYLDWDNPVVRSGRLYEILRSRNIPMIIMEPVKGGTLANLDDEVSNILTAIHPDHSQASWAIRFAAGLPGVMTVLSGMSSEEQLKDNVNTITHFESLNDQERKAIEEVVYILSHRNTVPCTGCSYCIDGCPSKIHIPELFKALNLARMYPDSLNGPKKLYKQMIEAGESGLASSCIACGQCESVCPQHLPIIKLIAETANKLEN</sequence>
<dbReference type="PANTHER" id="PTHR43312:SF2">
    <property type="entry name" value="OXIDOREDUCTASE"/>
    <property type="match status" value="1"/>
</dbReference>
<dbReference type="InterPro" id="IPR017896">
    <property type="entry name" value="4Fe4S_Fe-S-bd"/>
</dbReference>